<dbReference type="InterPro" id="IPR005804">
    <property type="entry name" value="FA_desaturase_dom"/>
</dbReference>
<name>A0A1H0NJ26_9PSEU</name>
<evidence type="ECO:0000256" key="1">
    <source>
        <dbReference type="SAM" id="Phobius"/>
    </source>
</evidence>
<feature type="domain" description="Fatty acid desaturase" evidence="2">
    <location>
        <begin position="76"/>
        <end position="351"/>
    </location>
</feature>
<evidence type="ECO:0000259" key="2">
    <source>
        <dbReference type="Pfam" id="PF00487"/>
    </source>
</evidence>
<feature type="transmembrane region" description="Helical" evidence="1">
    <location>
        <begin position="211"/>
        <end position="235"/>
    </location>
</feature>
<dbReference type="STRING" id="504798.SAMN05421871_102421"/>
<dbReference type="GO" id="GO:0006629">
    <property type="term" value="P:lipid metabolic process"/>
    <property type="evidence" value="ECO:0007669"/>
    <property type="project" value="InterPro"/>
</dbReference>
<feature type="transmembrane region" description="Helical" evidence="1">
    <location>
        <begin position="59"/>
        <end position="87"/>
    </location>
</feature>
<keyword evidence="1" id="KW-0812">Transmembrane</keyword>
<dbReference type="Proteomes" id="UP000199651">
    <property type="component" value="Unassembled WGS sequence"/>
</dbReference>
<dbReference type="OrthoDB" id="1550403at2"/>
<sequence length="398" mass="44268">MHDVAQPCLGETALRERLGVLPRPLQLPLTYLIGKPLVGQRGLPLTPSAHLITGVGSTVVGVAITATTMLFGLVAWPVGLLVGWAMALHGLRNLRMMVFHQSAHRNMWRRRRPDRTLGRILAAVLVVQNFDAYAAEHVTDHHAAHHMTLRDPTVQAILLGLGLRPGMSRRAMWGTLLGKLVSPVFHARFLTARVRSYWIGVSRAERITLTAAYAAVITLAALTGTLPVLLVAWVVPLTVLFQISNTLRLCVKHTFPAPGTTTTGREYFAGLTNAIFLSSPPPAADEPGPRRLAGWIRWWATTLTVHFPSRYLVLTGDTVCHDFHHRYPMTKEWPDYVFARQRDLERGHPGWPPYTAAWGLRAAIDRVFDSLRAADPAVFRPERVDGVNRRQVFAAFDD</sequence>
<organism evidence="3 4">
    <name type="scientific">Actinokineospora alba</name>
    <dbReference type="NCBI Taxonomy" id="504798"/>
    <lineage>
        <taxon>Bacteria</taxon>
        <taxon>Bacillati</taxon>
        <taxon>Actinomycetota</taxon>
        <taxon>Actinomycetes</taxon>
        <taxon>Pseudonocardiales</taxon>
        <taxon>Pseudonocardiaceae</taxon>
        <taxon>Actinokineospora</taxon>
    </lineage>
</organism>
<keyword evidence="4" id="KW-1185">Reference proteome</keyword>
<dbReference type="Pfam" id="PF00487">
    <property type="entry name" value="FA_desaturase"/>
    <property type="match status" value="1"/>
</dbReference>
<keyword evidence="1" id="KW-1133">Transmembrane helix</keyword>
<accession>A0A1H0NJ26</accession>
<keyword evidence="1" id="KW-0472">Membrane</keyword>
<evidence type="ECO:0000313" key="4">
    <source>
        <dbReference type="Proteomes" id="UP000199651"/>
    </source>
</evidence>
<gene>
    <name evidence="3" type="ORF">SAMN05192558_105371</name>
</gene>
<dbReference type="EMBL" id="FNJB01000005">
    <property type="protein sequence ID" value="SDO92767.1"/>
    <property type="molecule type" value="Genomic_DNA"/>
</dbReference>
<proteinExistence type="predicted"/>
<evidence type="ECO:0000313" key="3">
    <source>
        <dbReference type="EMBL" id="SDO92767.1"/>
    </source>
</evidence>
<dbReference type="AlphaFoldDB" id="A0A1H0NJ26"/>
<protein>
    <submittedName>
        <fullName evidence="3">Fatty acid desaturase</fullName>
    </submittedName>
</protein>
<reference evidence="4" key="1">
    <citation type="submission" date="2016-10" db="EMBL/GenBank/DDBJ databases">
        <authorList>
            <person name="Varghese N."/>
            <person name="Submissions S."/>
        </authorList>
    </citation>
    <scope>NUCLEOTIDE SEQUENCE [LARGE SCALE GENOMIC DNA]</scope>
    <source>
        <strain evidence="4">IBRC-M 10655</strain>
    </source>
</reference>